<feature type="domain" description="DUF2779" evidence="2">
    <location>
        <begin position="294"/>
        <end position="416"/>
    </location>
</feature>
<dbReference type="Gene3D" id="3.90.320.10">
    <property type="match status" value="1"/>
</dbReference>
<name>A0A3L7DT90_9GAMM</name>
<evidence type="ECO:0000259" key="2">
    <source>
        <dbReference type="Pfam" id="PF11074"/>
    </source>
</evidence>
<gene>
    <name evidence="3" type="ORF">DWB85_18480</name>
</gene>
<dbReference type="EMBL" id="QRAN01000034">
    <property type="protein sequence ID" value="RLQ20276.1"/>
    <property type="molecule type" value="Genomic_DNA"/>
</dbReference>
<keyword evidence="1" id="KW-0175">Coiled coil</keyword>
<accession>A0A3L7DT90</accession>
<dbReference type="Proteomes" id="UP000265509">
    <property type="component" value="Unassembled WGS sequence"/>
</dbReference>
<dbReference type="InterPro" id="IPR011604">
    <property type="entry name" value="PDDEXK-like_dom_sf"/>
</dbReference>
<proteinExistence type="predicted"/>
<evidence type="ECO:0000313" key="4">
    <source>
        <dbReference type="Proteomes" id="UP000265509"/>
    </source>
</evidence>
<dbReference type="InterPro" id="IPR021301">
    <property type="entry name" value="DUF2779"/>
</dbReference>
<keyword evidence="4" id="KW-1185">Reference proteome</keyword>
<sequence>MTNGPVLSKSRFMAGHQCPLQLWLKVNEKNAPELEVDEVARARMDSGTRVGNVARDYYPGGLLIEGERYEYEKKCALTREAIAAGASVIYEAAFEHENTFVAIDILSLEADGWVIREVKSSTSVKDEHIPDIAVQLMTARAAGLQVARAEVVYLNRDCRYPDLSNLFASEDVTSRAETLLADLAELEQRLQLVMIQEKPEIEPGQHCDSPRDCPFKGRCLPELPEHHVSTLYRLGKDKARSLVAEGVHTVDQIGTDVKLSATAARQVDSVRADQVIIEPGLTDGLNTLSFPAAFLDFETVSMAIPAWDGCSPYTQVPVQFSCHVMAADGAIEHYEWLAVPGGDPRQDLAKALVRACDGAASVVAYNAGFERSCIKGLVNICPELEGELVTIADKLVDLLPIVRNNVYHPKFHGSFSIKSVLPALVPGAGYADLEVASGDVAALKLEQMMRGEFEGSTGELREALLKYCETDTYAMVELYRKLLEIADQAAA</sequence>
<dbReference type="RefSeq" id="WP_117957473.1">
    <property type="nucleotide sequence ID" value="NZ_QRAN01000034.1"/>
</dbReference>
<dbReference type="SUPFAM" id="SSF53098">
    <property type="entry name" value="Ribonuclease H-like"/>
    <property type="match status" value="1"/>
</dbReference>
<evidence type="ECO:0000313" key="3">
    <source>
        <dbReference type="EMBL" id="RLQ20276.1"/>
    </source>
</evidence>
<protein>
    <submittedName>
        <fullName evidence="3">DUF2779 domain-containing protein</fullName>
    </submittedName>
</protein>
<organism evidence="3 4">
    <name type="scientific">Seongchinamella sediminis</name>
    <dbReference type="NCBI Taxonomy" id="2283635"/>
    <lineage>
        <taxon>Bacteria</taxon>
        <taxon>Pseudomonadati</taxon>
        <taxon>Pseudomonadota</taxon>
        <taxon>Gammaproteobacteria</taxon>
        <taxon>Cellvibrionales</taxon>
        <taxon>Halieaceae</taxon>
        <taxon>Seongchinamella</taxon>
    </lineage>
</organism>
<dbReference type="Pfam" id="PF11074">
    <property type="entry name" value="DUF2779"/>
    <property type="match status" value="1"/>
</dbReference>
<dbReference type="AlphaFoldDB" id="A0A3L7DT90"/>
<dbReference type="OrthoDB" id="9783873at2"/>
<reference evidence="3 4" key="1">
    <citation type="submission" date="2018-07" db="EMBL/GenBank/DDBJ databases">
        <title>Halioglobus sp. genome submission.</title>
        <authorList>
            <person name="Ye M.-Q."/>
            <person name="Du Z.-J."/>
        </authorList>
    </citation>
    <scope>NUCLEOTIDE SEQUENCE [LARGE SCALE GENOMIC DNA]</scope>
    <source>
        <strain evidence="3 4">U0301</strain>
    </source>
</reference>
<dbReference type="InterPro" id="IPR012337">
    <property type="entry name" value="RNaseH-like_sf"/>
</dbReference>
<evidence type="ECO:0000256" key="1">
    <source>
        <dbReference type="SAM" id="Coils"/>
    </source>
</evidence>
<feature type="coiled-coil region" evidence="1">
    <location>
        <begin position="169"/>
        <end position="196"/>
    </location>
</feature>
<comment type="caution">
    <text evidence="3">The sequence shown here is derived from an EMBL/GenBank/DDBJ whole genome shotgun (WGS) entry which is preliminary data.</text>
</comment>